<keyword evidence="1" id="KW-0812">Transmembrane</keyword>
<name>A0ABX6B5T1_9ACTN</name>
<organism evidence="2 3">
    <name type="scientific">Streptomyces prasinus</name>
    <dbReference type="NCBI Taxonomy" id="67345"/>
    <lineage>
        <taxon>Bacteria</taxon>
        <taxon>Bacillati</taxon>
        <taxon>Actinomycetota</taxon>
        <taxon>Actinomycetes</taxon>
        <taxon>Kitasatosporales</taxon>
        <taxon>Streptomycetaceae</taxon>
        <taxon>Streptomyces</taxon>
    </lineage>
</organism>
<keyword evidence="1" id="KW-1133">Transmembrane helix</keyword>
<dbReference type="RefSeq" id="WP_055605921.1">
    <property type="nucleotide sequence ID" value="NZ_CP023697.1"/>
</dbReference>
<keyword evidence="3" id="KW-1185">Reference proteome</keyword>
<accession>A0ABX6B5T1</accession>
<evidence type="ECO:0008006" key="4">
    <source>
        <dbReference type="Google" id="ProtNLM"/>
    </source>
</evidence>
<keyword evidence="1" id="KW-0472">Membrane</keyword>
<feature type="transmembrane region" description="Helical" evidence="1">
    <location>
        <begin position="43"/>
        <end position="60"/>
    </location>
</feature>
<dbReference type="Proteomes" id="UP000326041">
    <property type="component" value="Chromosome"/>
</dbReference>
<protein>
    <recommendedName>
        <fullName evidence="4">DUF3995 domain-containing protein</fullName>
    </recommendedName>
</protein>
<evidence type="ECO:0000313" key="2">
    <source>
        <dbReference type="EMBL" id="QEV09147.1"/>
    </source>
</evidence>
<dbReference type="EMBL" id="CP023697">
    <property type="protein sequence ID" value="QEV09147.1"/>
    <property type="molecule type" value="Genomic_DNA"/>
</dbReference>
<reference evidence="2 3" key="1">
    <citation type="submission" date="2017-09" db="EMBL/GenBank/DDBJ databases">
        <authorList>
            <person name="Lee N."/>
            <person name="Cho B.-K."/>
        </authorList>
    </citation>
    <scope>NUCLEOTIDE SEQUENCE [LARGE SCALE GENOMIC DNA]</scope>
    <source>
        <strain evidence="2 3">ATCC 13879</strain>
    </source>
</reference>
<gene>
    <name evidence="2" type="ORF">CP972_29175</name>
</gene>
<sequence>MKKLLEILGLIALIQGIAALVHQFTGGGWGVVRRVEFLDGFEIYAGIALVTLGFALFAAAESGKSG</sequence>
<evidence type="ECO:0000256" key="1">
    <source>
        <dbReference type="SAM" id="Phobius"/>
    </source>
</evidence>
<evidence type="ECO:0000313" key="3">
    <source>
        <dbReference type="Proteomes" id="UP000326041"/>
    </source>
</evidence>
<dbReference type="GeneID" id="95538553"/>
<proteinExistence type="predicted"/>